<evidence type="ECO:0000259" key="2">
    <source>
        <dbReference type="Pfam" id="PF20938"/>
    </source>
</evidence>
<dbReference type="Pfam" id="PF20938">
    <property type="entry name" value="DUF2264_C"/>
    <property type="match status" value="1"/>
</dbReference>
<dbReference type="Proteomes" id="UP000044377">
    <property type="component" value="Unassembled WGS sequence"/>
</dbReference>
<evidence type="ECO:0000259" key="1">
    <source>
        <dbReference type="Pfam" id="PF10022"/>
    </source>
</evidence>
<protein>
    <recommendedName>
        <fullName evidence="5">DUF2264 domain-containing protein</fullName>
    </recommendedName>
</protein>
<dbReference type="PIRSF" id="PIRSF014753">
    <property type="entry name" value="UCP014753"/>
    <property type="match status" value="1"/>
</dbReference>
<name>A0A0G4K046_9GAMM</name>
<dbReference type="InterPro" id="IPR049349">
    <property type="entry name" value="DUF2264_N"/>
</dbReference>
<dbReference type="EMBL" id="CGIG01000001">
    <property type="protein sequence ID" value="CPR19887.1"/>
    <property type="molecule type" value="Genomic_DNA"/>
</dbReference>
<dbReference type="AlphaFoldDB" id="A0A0G4K046"/>
<dbReference type="Pfam" id="PF10022">
    <property type="entry name" value="DUF2264"/>
    <property type="match status" value="1"/>
</dbReference>
<feature type="domain" description="DUF2264" evidence="2">
    <location>
        <begin position="215"/>
        <end position="425"/>
    </location>
</feature>
<dbReference type="InterPro" id="IPR016624">
    <property type="entry name" value="UCP014753"/>
</dbReference>
<gene>
    <name evidence="3" type="ORF">BN1221_04012</name>
</gene>
<evidence type="ECO:0000313" key="3">
    <source>
        <dbReference type="EMBL" id="CPR19887.1"/>
    </source>
</evidence>
<organism evidence="3 4">
    <name type="scientific">Brenneria goodwinii</name>
    <dbReference type="NCBI Taxonomy" id="1109412"/>
    <lineage>
        <taxon>Bacteria</taxon>
        <taxon>Pseudomonadati</taxon>
        <taxon>Pseudomonadota</taxon>
        <taxon>Gammaproteobacteria</taxon>
        <taxon>Enterobacterales</taxon>
        <taxon>Pectobacteriaceae</taxon>
        <taxon>Brenneria</taxon>
    </lineage>
</organism>
<dbReference type="STRING" id="1109412.BN1221_04012"/>
<dbReference type="InterPro" id="IPR049237">
    <property type="entry name" value="DUF2264_C"/>
</dbReference>
<reference evidence="4" key="1">
    <citation type="submission" date="2015-01" db="EMBL/GenBank/DDBJ databases">
        <authorList>
            <person name="Paterson Steve"/>
        </authorList>
    </citation>
    <scope>NUCLEOTIDE SEQUENCE [LARGE SCALE GENOMIC DNA]</scope>
    <source>
        <strain evidence="4">OBR1</strain>
    </source>
</reference>
<keyword evidence="4" id="KW-1185">Reference proteome</keyword>
<evidence type="ECO:0000313" key="4">
    <source>
        <dbReference type="Proteomes" id="UP000044377"/>
    </source>
</evidence>
<evidence type="ECO:0008006" key="5">
    <source>
        <dbReference type="Google" id="ProtNLM"/>
    </source>
</evidence>
<accession>A0A0G4K046</accession>
<sequence>MPDSNWNYFAIMVQLGFKQANMPWDKAAVEMRFAKMEAYYLGNGWYSDGPGRPKDYYISMAFHYYGLIYATLMRHDDPARAQILRARAAAFANDFIYMFSADGLAIPFGRSLTYRFAEAAFWSAAAFAELDTFSPGVIKGLLLRHLRWWMSQPILDRDGILTIGYAYPNLIMAEDYNSPGSPYWAFKFFLILALPEEHPFWQAEEEPLPILRAHRAIKEADQILVHDDRSTHVYMLTSGQLELNNYVNTEAKYTKFAYSSHLGFTVERGRYGIKHAACDSMLLLADGDNYFRGRRDCTEVTTTDDFIFSRWSPWADVHIATWLIPCQGWHVRVHRIDTARTLDTVEGGFAVIFNQHTQADIQPRECRIQAENGRSLLLDRGNRVSRRADTLITPPNSSIMFAECAAIPILTIQLAPGVHWLGVAVAAQIRQDAPLAPPPDVSFSDTAIKLIQMQTEKSIAIR</sequence>
<dbReference type="PANTHER" id="PTHR35339">
    <property type="entry name" value="LINALOOL DEHYDRATASE_ISOMERASE DOMAIN-CONTAINING PROTEIN"/>
    <property type="match status" value="1"/>
</dbReference>
<dbReference type="PANTHER" id="PTHR35339:SF4">
    <property type="entry name" value="LINALOOL DEHYDRATASE_ISOMERASE DOMAIN-CONTAINING PROTEIN"/>
    <property type="match status" value="1"/>
</dbReference>
<feature type="domain" description="DUF2264" evidence="1">
    <location>
        <begin position="1"/>
        <end position="208"/>
    </location>
</feature>
<proteinExistence type="predicted"/>